<dbReference type="OrthoDB" id="2721108at2"/>
<evidence type="ECO:0000313" key="2">
    <source>
        <dbReference type="EMBL" id="RKQ15063.1"/>
    </source>
</evidence>
<evidence type="ECO:0000256" key="1">
    <source>
        <dbReference type="SAM" id="Phobius"/>
    </source>
</evidence>
<keyword evidence="1" id="KW-1133">Transmembrane helix</keyword>
<keyword evidence="1" id="KW-0472">Membrane</keyword>
<feature type="transmembrane region" description="Helical" evidence="1">
    <location>
        <begin position="5"/>
        <end position="21"/>
    </location>
</feature>
<dbReference type="RefSeq" id="WP_121131884.1">
    <property type="nucleotide sequence ID" value="NZ_JBHUFK010000014.1"/>
</dbReference>
<keyword evidence="1" id="KW-0812">Transmembrane</keyword>
<name>A0A494YXX5_9BACI</name>
<dbReference type="Proteomes" id="UP000281813">
    <property type="component" value="Unassembled WGS sequence"/>
</dbReference>
<evidence type="ECO:0000313" key="3">
    <source>
        <dbReference type="Proteomes" id="UP000281813"/>
    </source>
</evidence>
<reference evidence="2 3" key="1">
    <citation type="journal article" date="2015" name="Antonie Van Leeuwenhoek">
        <title>Oceanobacillus bengalensis sp. nov., a bacterium isolated from seawater of the Bay of Bengal.</title>
        <authorList>
            <person name="Yongchang O."/>
            <person name="Xiang W."/>
            <person name="Wang G."/>
        </authorList>
    </citation>
    <scope>NUCLEOTIDE SEQUENCE [LARGE SCALE GENOMIC DNA]</scope>
    <source>
        <strain evidence="2 3">MCCC 1K00260</strain>
    </source>
</reference>
<feature type="transmembrane region" description="Helical" evidence="1">
    <location>
        <begin position="27"/>
        <end position="46"/>
    </location>
</feature>
<comment type="caution">
    <text evidence="2">The sequence shown here is derived from an EMBL/GenBank/DDBJ whole genome shotgun (WGS) entry which is preliminary data.</text>
</comment>
<gene>
    <name evidence="2" type="ORF">D8M05_11435</name>
</gene>
<dbReference type="EMBL" id="RBZO01000016">
    <property type="protein sequence ID" value="RKQ15063.1"/>
    <property type="molecule type" value="Genomic_DNA"/>
</dbReference>
<sequence length="84" mass="9706">MKGLAWVLILYYSLVTVLWIANSPYLFSIWGVIIWLVSIVLGYVVYKQIKEKNIIKHLMLYSTSFMVFLLIVTGLIHLVVTSMP</sequence>
<organism evidence="2 3">
    <name type="scientific">Oceanobacillus bengalensis</name>
    <dbReference type="NCBI Taxonomy" id="1435466"/>
    <lineage>
        <taxon>Bacteria</taxon>
        <taxon>Bacillati</taxon>
        <taxon>Bacillota</taxon>
        <taxon>Bacilli</taxon>
        <taxon>Bacillales</taxon>
        <taxon>Bacillaceae</taxon>
        <taxon>Oceanobacillus</taxon>
    </lineage>
</organism>
<accession>A0A494YXX5</accession>
<dbReference type="AlphaFoldDB" id="A0A494YXX5"/>
<protein>
    <submittedName>
        <fullName evidence="2">Uncharacterized protein</fullName>
    </submittedName>
</protein>
<feature type="transmembrane region" description="Helical" evidence="1">
    <location>
        <begin position="58"/>
        <end position="80"/>
    </location>
</feature>
<keyword evidence="3" id="KW-1185">Reference proteome</keyword>
<proteinExistence type="predicted"/>